<keyword evidence="2" id="KW-0472">Membrane</keyword>
<evidence type="ECO:0000313" key="6">
    <source>
        <dbReference type="Proteomes" id="UP000076078"/>
    </source>
</evidence>
<feature type="disulfide bond" evidence="1">
    <location>
        <begin position="716"/>
        <end position="725"/>
    </location>
</feature>
<evidence type="ECO:0000256" key="3">
    <source>
        <dbReference type="SAM" id="SignalP"/>
    </source>
</evidence>
<feature type="signal peptide" evidence="3">
    <location>
        <begin position="1"/>
        <end position="22"/>
    </location>
</feature>
<dbReference type="InterPro" id="IPR001611">
    <property type="entry name" value="Leu-rich_rpt"/>
</dbReference>
<dbReference type="Proteomes" id="UP000076078">
    <property type="component" value="Unassembled WGS sequence"/>
</dbReference>
<dbReference type="STRING" id="361077.A0A152A2W9"/>
<dbReference type="FunCoup" id="A0A152A2W9">
    <property type="interactions" value="738"/>
</dbReference>
<feature type="chain" id="PRO_5007593644" evidence="3">
    <location>
        <begin position="23"/>
        <end position="995"/>
    </location>
</feature>
<protein>
    <submittedName>
        <fullName evidence="5">Tenascin C</fullName>
    </submittedName>
</protein>
<dbReference type="Pfam" id="PF01833">
    <property type="entry name" value="TIG"/>
    <property type="match status" value="1"/>
</dbReference>
<feature type="domain" description="EGF-like" evidence="4">
    <location>
        <begin position="694"/>
        <end position="726"/>
    </location>
</feature>
<keyword evidence="2" id="KW-0812">Transmembrane</keyword>
<evidence type="ECO:0000313" key="5">
    <source>
        <dbReference type="EMBL" id="KYR00603.1"/>
    </source>
</evidence>
<reference evidence="5 6" key="1">
    <citation type="submission" date="2015-12" db="EMBL/GenBank/DDBJ databases">
        <title>Dictyostelia acquired genes for synthesis and detection of signals that induce cell-type specialization by lateral gene transfer from prokaryotes.</title>
        <authorList>
            <person name="Gloeckner G."/>
            <person name="Schaap P."/>
        </authorList>
    </citation>
    <scope>NUCLEOTIDE SEQUENCE [LARGE SCALE GENOMIC DNA]</scope>
    <source>
        <strain evidence="5 6">TK</strain>
    </source>
</reference>
<name>A0A152A2W9_TIELA</name>
<dbReference type="PANTHER" id="PTHR24032">
    <property type="entry name" value="EGF-LIKE DOMAIN-CONTAINING PROTEIN-RELATED-RELATED"/>
    <property type="match status" value="1"/>
</dbReference>
<dbReference type="InterPro" id="IPR054484">
    <property type="entry name" value="ComC_SSD"/>
</dbReference>
<feature type="transmembrane region" description="Helical" evidence="2">
    <location>
        <begin position="951"/>
        <end position="975"/>
    </location>
</feature>
<keyword evidence="1" id="KW-1015">Disulfide bond</keyword>
<proteinExistence type="predicted"/>
<evidence type="ECO:0000259" key="4">
    <source>
        <dbReference type="PROSITE" id="PS50026"/>
    </source>
</evidence>
<dbReference type="Gene3D" id="3.80.10.10">
    <property type="entry name" value="Ribonuclease Inhibitor"/>
    <property type="match status" value="1"/>
</dbReference>
<keyword evidence="3" id="KW-0732">Signal</keyword>
<dbReference type="InterPro" id="IPR053331">
    <property type="entry name" value="EGF-like_comC"/>
</dbReference>
<comment type="caution">
    <text evidence="5">The sequence shown here is derived from an EMBL/GenBank/DDBJ whole genome shotgun (WGS) entry which is preliminary data.</text>
</comment>
<comment type="caution">
    <text evidence="1">Lacks conserved residue(s) required for the propagation of feature annotation.</text>
</comment>
<dbReference type="OrthoDB" id="26095at2759"/>
<dbReference type="PROSITE" id="PS51450">
    <property type="entry name" value="LRR"/>
    <property type="match status" value="1"/>
</dbReference>
<gene>
    <name evidence="5" type="ORF">DLAC_02625</name>
</gene>
<dbReference type="InterPro" id="IPR032675">
    <property type="entry name" value="LRR_dom_sf"/>
</dbReference>
<keyword evidence="2" id="KW-1133">Transmembrane helix</keyword>
<accession>A0A152A2W9</accession>
<evidence type="ECO:0000256" key="2">
    <source>
        <dbReference type="SAM" id="Phobius"/>
    </source>
</evidence>
<dbReference type="SUPFAM" id="SSF52058">
    <property type="entry name" value="L domain-like"/>
    <property type="match status" value="1"/>
</dbReference>
<dbReference type="InParanoid" id="A0A152A2W9"/>
<dbReference type="OMA" id="ENECEQK"/>
<dbReference type="Pfam" id="PF22933">
    <property type="entry name" value="ComC_SSD"/>
    <property type="match status" value="1"/>
</dbReference>
<dbReference type="PROSITE" id="PS00022">
    <property type="entry name" value="EGF_1"/>
    <property type="match status" value="1"/>
</dbReference>
<keyword evidence="6" id="KW-1185">Reference proteome</keyword>
<dbReference type="InterPro" id="IPR002909">
    <property type="entry name" value="IPT_dom"/>
</dbReference>
<dbReference type="InterPro" id="IPR000742">
    <property type="entry name" value="EGF"/>
</dbReference>
<dbReference type="EMBL" id="LODT01000013">
    <property type="protein sequence ID" value="KYR00603.1"/>
    <property type="molecule type" value="Genomic_DNA"/>
</dbReference>
<feature type="disulfide bond" evidence="1">
    <location>
        <begin position="698"/>
        <end position="708"/>
    </location>
</feature>
<keyword evidence="1" id="KW-0245">EGF-like domain</keyword>
<organism evidence="5 6">
    <name type="scientific">Tieghemostelium lacteum</name>
    <name type="common">Slime mold</name>
    <name type="synonym">Dictyostelium lacteum</name>
    <dbReference type="NCBI Taxonomy" id="361077"/>
    <lineage>
        <taxon>Eukaryota</taxon>
        <taxon>Amoebozoa</taxon>
        <taxon>Evosea</taxon>
        <taxon>Eumycetozoa</taxon>
        <taxon>Dictyostelia</taxon>
        <taxon>Dictyosteliales</taxon>
        <taxon>Raperosteliaceae</taxon>
        <taxon>Tieghemostelium</taxon>
    </lineage>
</organism>
<evidence type="ECO:0000256" key="1">
    <source>
        <dbReference type="PROSITE-ProRule" id="PRU00076"/>
    </source>
</evidence>
<dbReference type="InterPro" id="IPR013783">
    <property type="entry name" value="Ig-like_fold"/>
</dbReference>
<dbReference type="PROSITE" id="PS50026">
    <property type="entry name" value="EGF_3"/>
    <property type="match status" value="1"/>
</dbReference>
<dbReference type="AlphaFoldDB" id="A0A152A2W9"/>
<dbReference type="Gene3D" id="2.60.40.10">
    <property type="entry name" value="Immunoglobulins"/>
    <property type="match status" value="1"/>
</dbReference>
<sequence>MKISYVIIILTVYLLFNEKINCTDIHPTDYDQLVLIRSVFHLETIFPVAPYQFCNSTNNNNIYFRCQISAPYYYLYSIYIEGSGSEILPNLGVFSRLREINIKGVGNGNDIVTNLQINNSILICQQCNITQLPEFNTTMKLYSVISPLNALWLIDNPLSTNISLNQIKTKNMSLLNSDNGAYSNYTLQVTNDLTKRLDIVFLNFMVNNDSYNFTNINRGALSINLMKNTPVSYNISKLLLTIRGVSRTNIYSNELTTEELQFPEYLSQSTFSVPLFFSNINFKTPISPISIGSMTVLSIINSPNFNINGASPIQHNNSQSLSFLQLSGTGLTVPLQILPTLDYLILSNNNITQLPTLINETSSIFRLDLSNNNIQDTISNDFCKIDIIISNNQFTSDLPDCFLCYINHQSVSDKFKGNQFSNWNENDSTYPPCNSIEILSSWHTNISLQQMLPNFNIEGVNLPRSTDQISTTPGIDPTYFELSSYYSNISIRTGNTALQQIQSQGYLNVTFLATTPYTLSIPYQMNKDIQVYNISSVPRAGGYDFAFFGLNLGGQSTTTVRFGNEFNCQVYDLNIALQLNCIISSISIPEKEYLVNITVANVNSVIIPYRFVRMFPIISSIVPSGRAGGLATINGFFGASVSNVTVAIGDQNCQVQSFTSIGISFIAPPGQGSNTLYLKVDSLPYKYYYVYKEDNIQCTKDCGPNGVCDTLGSCTCFGLYSGPTCTYLVSNNSVIINENSTIISSDNTNFEISLRSIQEISYDGSLKREIHLHETGFKLISRPDENTWNFGLKLFNLTTISYTVYKVPQDMNITFAGVEMALKKDGIKISVNISKWEFQSSLHTLQLTMGTNIQSESECTTNINSSQDTLDNIDYFTIEQEGKVLYGKFIDQMMSDGKPTYSSTKVLSKTDNEVIVGISIPHCTNECVIDPNMSVLVDPSNGCSGSSRSKWLIPTVVVVTVVGGLAIILSAAYMYRKRYQYKLRILKERVMGSIR</sequence>